<dbReference type="Proteomes" id="UP000504633">
    <property type="component" value="Unplaced"/>
</dbReference>
<dbReference type="FunFam" id="1.20.58.240:FF:000002">
    <property type="entry name" value="Bifunctional protein NCOAT"/>
    <property type="match status" value="1"/>
</dbReference>
<keyword evidence="3" id="KW-0326">Glycosidase</keyword>
<dbReference type="InterPro" id="IPR017853">
    <property type="entry name" value="GH"/>
</dbReference>
<dbReference type="Pfam" id="PF07555">
    <property type="entry name" value="NAGidase"/>
    <property type="match status" value="1"/>
</dbReference>
<evidence type="ECO:0000256" key="1">
    <source>
        <dbReference type="ARBA" id="ARBA00022729"/>
    </source>
</evidence>
<gene>
    <name evidence="12" type="primary">LOC111602671</name>
</gene>
<organism evidence="11 12">
    <name type="scientific">Drosophila hydei</name>
    <name type="common">Fruit fly</name>
    <dbReference type="NCBI Taxonomy" id="7224"/>
    <lineage>
        <taxon>Eukaryota</taxon>
        <taxon>Metazoa</taxon>
        <taxon>Ecdysozoa</taxon>
        <taxon>Arthropoda</taxon>
        <taxon>Hexapoda</taxon>
        <taxon>Insecta</taxon>
        <taxon>Pterygota</taxon>
        <taxon>Neoptera</taxon>
        <taxon>Endopterygota</taxon>
        <taxon>Diptera</taxon>
        <taxon>Brachycera</taxon>
        <taxon>Muscomorpha</taxon>
        <taxon>Ephydroidea</taxon>
        <taxon>Drosophilidae</taxon>
        <taxon>Drosophila</taxon>
    </lineage>
</organism>
<dbReference type="InterPro" id="IPR011496">
    <property type="entry name" value="O-GlcNAcase_cat"/>
</dbReference>
<dbReference type="SUPFAM" id="SSF51445">
    <property type="entry name" value="(Trans)glycosidases"/>
    <property type="match status" value="1"/>
</dbReference>
<evidence type="ECO:0000256" key="3">
    <source>
        <dbReference type="ARBA" id="ARBA00023295"/>
    </source>
</evidence>
<dbReference type="InterPro" id="IPR051822">
    <property type="entry name" value="Glycosyl_Hydrolase_84"/>
</dbReference>
<dbReference type="AlphaFoldDB" id="A0A6J1MF20"/>
<proteinExistence type="predicted"/>
<evidence type="ECO:0000256" key="6">
    <source>
        <dbReference type="ARBA" id="ARBA00052136"/>
    </source>
</evidence>
<dbReference type="OrthoDB" id="9975416at2759"/>
<evidence type="ECO:0000313" key="11">
    <source>
        <dbReference type="Proteomes" id="UP000504633"/>
    </source>
</evidence>
<evidence type="ECO:0000256" key="8">
    <source>
        <dbReference type="ARBA" id="ARBA00076634"/>
    </source>
</evidence>
<dbReference type="PROSITE" id="PS52009">
    <property type="entry name" value="GH84"/>
    <property type="match status" value="1"/>
</dbReference>
<accession>A0A6J1MF20</accession>
<protein>
    <recommendedName>
        <fullName evidence="7">protein O-GlcNAcase</fullName>
        <ecNumber evidence="7">3.2.1.169</ecNumber>
    </recommendedName>
    <alternativeName>
        <fullName evidence="4">Beta-N-acetylhexosaminidase</fullName>
    </alternativeName>
    <alternativeName>
        <fullName evidence="8">Beta-hexosaminidase</fullName>
    </alternativeName>
</protein>
<evidence type="ECO:0000256" key="4">
    <source>
        <dbReference type="ARBA" id="ARBA00030512"/>
    </source>
</evidence>
<keyword evidence="11" id="KW-1185">Reference proteome</keyword>
<name>A0A6J1MF20_DROHY</name>
<dbReference type="PANTHER" id="PTHR13170">
    <property type="entry name" value="O-GLCNACASE"/>
    <property type="match status" value="1"/>
</dbReference>
<evidence type="ECO:0000256" key="9">
    <source>
        <dbReference type="SAM" id="MobiDB-lite"/>
    </source>
</evidence>
<feature type="region of interest" description="Disordered" evidence="9">
    <location>
        <begin position="561"/>
        <end position="585"/>
    </location>
</feature>
<dbReference type="CTD" id="10724"/>
<dbReference type="SUPFAM" id="SSF55729">
    <property type="entry name" value="Acyl-CoA N-acyltransferases (Nat)"/>
    <property type="match status" value="1"/>
</dbReference>
<dbReference type="Gene3D" id="1.20.58.240">
    <property type="entry name" value="STAT, domain 1"/>
    <property type="match status" value="1"/>
</dbReference>
<dbReference type="GO" id="GO:0016231">
    <property type="term" value="F:beta-N-acetylglucosaminidase activity"/>
    <property type="evidence" value="ECO:0007669"/>
    <property type="project" value="TreeGrafter"/>
</dbReference>
<dbReference type="Gene3D" id="3.40.630.30">
    <property type="match status" value="1"/>
</dbReference>
<dbReference type="OMA" id="ICTRTYL"/>
<dbReference type="GO" id="GO:0009100">
    <property type="term" value="P:glycoprotein metabolic process"/>
    <property type="evidence" value="ECO:0007669"/>
    <property type="project" value="TreeGrafter"/>
</dbReference>
<keyword evidence="1" id="KW-0732">Signal</keyword>
<dbReference type="InterPro" id="IPR016181">
    <property type="entry name" value="Acyl_CoA_acyltransferase"/>
</dbReference>
<reference evidence="12" key="1">
    <citation type="submission" date="2025-08" db="UniProtKB">
        <authorList>
            <consortium name="RefSeq"/>
        </authorList>
    </citation>
    <scope>IDENTIFICATION</scope>
    <source>
        <strain evidence="12">15085-1641.00</strain>
        <tissue evidence="12">Whole body</tissue>
    </source>
</reference>
<dbReference type="KEGG" id="dhe:111602671"/>
<feature type="domain" description="GH84" evidence="10">
    <location>
        <begin position="24"/>
        <end position="299"/>
    </location>
</feature>
<sequence length="1004" mass="113464">MEDGHMREKCETLEHATEDLPRQFICGVIEGFYGRPWTTEQRKDLFRKLKKLGMDSYMYAPKDDYKHRAYWRELYTVEEADHLSSLITSAKEAGIVFYYALSPGLDMTYSSQKEIATLKRKLDQVSQFGCEGYALLFDDIESELSKADKEVFQTFANAQVSVTNEIFTHLGSPKFLFCPTQYCASRAVPTVVDSEYLNTLGSKLHNDIDILWTGDKVISKIITIESIREITEILRRPPVIWDNLHANDYDQKRVFLGPYTGRSPELIPYLRGVMTNPNCEFYGNFIAVHTLAFWSRCSMDSKMNSSLSADIKLETENEDDLPVECLSKNVYHPRLALKNAINDWLPEFFVEKEAWGPITKPQPQVEMVMPIIPIIPSINTCMTLTTTTTTSTNSRTVPEVNTTQLQALADVCSTVSSTLTPISNPVMNSLMSPTKVVTNDEVINHIPTTVASNIELPKKIPISIVPAPIMETKSVEETIKLTCEIFEPANNIQPIVDINRDEIIEKREQVANLNVDTMLDEHSLSPGINEPMECSSSINSQISPKEANKLVADDVIMEESANDMNSMNVESTSSSPQSSAEMQEPGELEDLAVKTAGRKKITLDDLNLLCDLFFLPFEHGSRGLKILTEFQWLKVNANVLLQDHVVGADAEKPIKPEVSEWMQRSELFGKICGGVQELLIKIAYCENKEICHDLYSYVWDISGALSLLNCYVKWLALGQFPQNMATYTEGSYTWFSKGWKEAFMSGDQEPWVFRGGLTADLQRLMPVDSGNDLFVYKLPEHPTANYYLLRPYQSSDESDVNRICTRTYLQWHSEPDDDEILMPAQLVDIVADVLVGAHLTLHPELCLVAYDKTDSIVGYACAALDINVFQRNTEICWLTELREKYPRDLLDIVANGSSNKSQKLIARIVESVHTKADEACPTEVYGSFPALISTATLREAEQHDNGITKRMLTVLLAALRANGCFGVHVRVPEQDREQLNFYTKIGFIEIYRNDGKNIYLGRRF</sequence>
<dbReference type="RefSeq" id="XP_023175632.1">
    <property type="nucleotide sequence ID" value="XM_023319864.2"/>
</dbReference>
<comment type="catalytic activity">
    <reaction evidence="6">
        <text>3-O-(N-acetyl-beta-D-glucosaminyl)-L-threonyl-[protein] + H2O = L-threonyl-[protein] + N-acetyl-D-glucosamine</text>
        <dbReference type="Rhea" id="RHEA:48892"/>
        <dbReference type="Rhea" id="RHEA-COMP:11060"/>
        <dbReference type="Rhea" id="RHEA-COMP:12252"/>
        <dbReference type="ChEBI" id="CHEBI:15377"/>
        <dbReference type="ChEBI" id="CHEBI:30013"/>
        <dbReference type="ChEBI" id="CHEBI:90840"/>
        <dbReference type="ChEBI" id="CHEBI:506227"/>
        <dbReference type="EC" id="3.2.1.169"/>
    </reaction>
</comment>
<dbReference type="FunFam" id="3.20.20.80:FF:000009">
    <property type="entry name" value="O-GlcNAcase BT_4395"/>
    <property type="match status" value="1"/>
</dbReference>
<evidence type="ECO:0000256" key="7">
    <source>
        <dbReference type="ARBA" id="ARBA00066938"/>
    </source>
</evidence>
<evidence type="ECO:0000313" key="12">
    <source>
        <dbReference type="RefSeq" id="XP_023175632.1"/>
    </source>
</evidence>
<evidence type="ECO:0000256" key="2">
    <source>
        <dbReference type="ARBA" id="ARBA00022801"/>
    </source>
</evidence>
<dbReference type="Gene3D" id="3.20.20.80">
    <property type="entry name" value="Glycosidases"/>
    <property type="match status" value="1"/>
</dbReference>
<comment type="catalytic activity">
    <reaction evidence="5">
        <text>3-O-(N-acetyl-beta-D-glucosaminyl)-L-seryl-[protein] + H2O = N-acetyl-D-glucosamine + L-seryl-[protein]</text>
        <dbReference type="Rhea" id="RHEA:48876"/>
        <dbReference type="Rhea" id="RHEA-COMP:9863"/>
        <dbReference type="Rhea" id="RHEA-COMP:12251"/>
        <dbReference type="ChEBI" id="CHEBI:15377"/>
        <dbReference type="ChEBI" id="CHEBI:29999"/>
        <dbReference type="ChEBI" id="CHEBI:90838"/>
        <dbReference type="ChEBI" id="CHEBI:506227"/>
        <dbReference type="EC" id="3.2.1.169"/>
    </reaction>
</comment>
<dbReference type="PANTHER" id="PTHR13170:SF16">
    <property type="entry name" value="PROTEIN O-GLCNACASE"/>
    <property type="match status" value="1"/>
</dbReference>
<dbReference type="GeneID" id="111602671"/>
<dbReference type="EC" id="3.2.1.169" evidence="7"/>
<evidence type="ECO:0000259" key="10">
    <source>
        <dbReference type="PROSITE" id="PS52009"/>
    </source>
</evidence>
<keyword evidence="2" id="KW-0378">Hydrolase</keyword>
<dbReference type="GO" id="GO:0102571">
    <property type="term" value="F:[protein]-3-O-(N-acetyl-D-glucosaminyl)-L-serine/L-threonine O-N-acetyl-alpha-D-glucosaminase activity"/>
    <property type="evidence" value="ECO:0007669"/>
    <property type="project" value="UniProtKB-EC"/>
</dbReference>
<evidence type="ECO:0000256" key="5">
    <source>
        <dbReference type="ARBA" id="ARBA00050933"/>
    </source>
</evidence>